<proteinExistence type="predicted"/>
<evidence type="ECO:0000313" key="1">
    <source>
        <dbReference type="EMBL" id="VDP79726.1"/>
    </source>
</evidence>
<dbReference type="AlphaFoldDB" id="A0A183AIZ9"/>
<protein>
    <submittedName>
        <fullName evidence="3">DUF1016_N domain-containing protein</fullName>
    </submittedName>
</protein>
<dbReference type="OrthoDB" id="7758825at2759"/>
<dbReference type="EMBL" id="UZAN01043977">
    <property type="protein sequence ID" value="VDP79726.1"/>
    <property type="molecule type" value="Genomic_DNA"/>
</dbReference>
<accession>A0A183AIZ9</accession>
<evidence type="ECO:0000313" key="2">
    <source>
        <dbReference type="Proteomes" id="UP000272942"/>
    </source>
</evidence>
<dbReference type="Proteomes" id="UP000272942">
    <property type="component" value="Unassembled WGS sequence"/>
</dbReference>
<evidence type="ECO:0000313" key="3">
    <source>
        <dbReference type="WBParaSite" id="ECPE_0000694801-mRNA-1"/>
    </source>
</evidence>
<sequence>MLLQASTDDCLLTQPFAVSQSDLVRETEKYYHSISFCVGQGWRSDIKRRFREFYKLREQNFCSVLCYNDRITYAILNDLDFGHLVSEKLKSLARLTCCWPGLNRVAKSCADCVPRTHRQPSKWTPRPVSSEFWKRMCGLLWSTIRQVLRIGDHRFL</sequence>
<reference evidence="3" key="1">
    <citation type="submission" date="2016-06" db="UniProtKB">
        <authorList>
            <consortium name="WormBaseParasite"/>
        </authorList>
    </citation>
    <scope>IDENTIFICATION</scope>
</reference>
<keyword evidence="2" id="KW-1185">Reference proteome</keyword>
<reference evidence="1 2" key="2">
    <citation type="submission" date="2018-11" db="EMBL/GenBank/DDBJ databases">
        <authorList>
            <consortium name="Pathogen Informatics"/>
        </authorList>
    </citation>
    <scope>NUCLEOTIDE SEQUENCE [LARGE SCALE GENOMIC DNA]</scope>
    <source>
        <strain evidence="1 2">Egypt</strain>
    </source>
</reference>
<name>A0A183AIZ9_9TREM</name>
<dbReference type="WBParaSite" id="ECPE_0000694801-mRNA-1">
    <property type="protein sequence ID" value="ECPE_0000694801-mRNA-1"/>
    <property type="gene ID" value="ECPE_0000694801"/>
</dbReference>
<organism evidence="3">
    <name type="scientific">Echinostoma caproni</name>
    <dbReference type="NCBI Taxonomy" id="27848"/>
    <lineage>
        <taxon>Eukaryota</taxon>
        <taxon>Metazoa</taxon>
        <taxon>Spiralia</taxon>
        <taxon>Lophotrochozoa</taxon>
        <taxon>Platyhelminthes</taxon>
        <taxon>Trematoda</taxon>
        <taxon>Digenea</taxon>
        <taxon>Plagiorchiida</taxon>
        <taxon>Echinostomata</taxon>
        <taxon>Echinostomatoidea</taxon>
        <taxon>Echinostomatidae</taxon>
        <taxon>Echinostoma</taxon>
    </lineage>
</organism>
<gene>
    <name evidence="1" type="ORF">ECPE_LOCUS6934</name>
</gene>